<accession>A0A0E9R8J0</accession>
<reference evidence="1" key="1">
    <citation type="submission" date="2014-11" db="EMBL/GenBank/DDBJ databases">
        <authorList>
            <person name="Amaro Gonzalez C."/>
        </authorList>
    </citation>
    <scope>NUCLEOTIDE SEQUENCE</scope>
</reference>
<dbReference type="EMBL" id="GBXM01098267">
    <property type="protein sequence ID" value="JAH10310.1"/>
    <property type="molecule type" value="Transcribed_RNA"/>
</dbReference>
<protein>
    <submittedName>
        <fullName evidence="1">Uncharacterized protein</fullName>
    </submittedName>
</protein>
<organism evidence="1">
    <name type="scientific">Anguilla anguilla</name>
    <name type="common">European freshwater eel</name>
    <name type="synonym">Muraena anguilla</name>
    <dbReference type="NCBI Taxonomy" id="7936"/>
    <lineage>
        <taxon>Eukaryota</taxon>
        <taxon>Metazoa</taxon>
        <taxon>Chordata</taxon>
        <taxon>Craniata</taxon>
        <taxon>Vertebrata</taxon>
        <taxon>Euteleostomi</taxon>
        <taxon>Actinopterygii</taxon>
        <taxon>Neopterygii</taxon>
        <taxon>Teleostei</taxon>
        <taxon>Anguilliformes</taxon>
        <taxon>Anguillidae</taxon>
        <taxon>Anguilla</taxon>
    </lineage>
</organism>
<sequence>MNLHCQAEYCRGRASVGVVCGPDAVFF</sequence>
<reference evidence="1" key="2">
    <citation type="journal article" date="2015" name="Fish Shellfish Immunol.">
        <title>Early steps in the European eel (Anguilla anguilla)-Vibrio vulnificus interaction in the gills: Role of the RtxA13 toxin.</title>
        <authorList>
            <person name="Callol A."/>
            <person name="Pajuelo D."/>
            <person name="Ebbesson L."/>
            <person name="Teles M."/>
            <person name="MacKenzie S."/>
            <person name="Amaro C."/>
        </authorList>
    </citation>
    <scope>NUCLEOTIDE SEQUENCE</scope>
</reference>
<evidence type="ECO:0000313" key="1">
    <source>
        <dbReference type="EMBL" id="JAH24775.1"/>
    </source>
</evidence>
<dbReference type="AlphaFoldDB" id="A0A0E9R8J0"/>
<dbReference type="EMBL" id="GBXM01083802">
    <property type="protein sequence ID" value="JAH24775.1"/>
    <property type="molecule type" value="Transcribed_RNA"/>
</dbReference>
<name>A0A0E9R8J0_ANGAN</name>
<proteinExistence type="predicted"/>